<feature type="transmembrane region" description="Helical" evidence="1">
    <location>
        <begin position="125"/>
        <end position="144"/>
    </location>
</feature>
<keyword evidence="1" id="KW-1133">Transmembrane helix</keyword>
<name>A0A5J5K351_9ACTN</name>
<evidence type="ECO:0000256" key="1">
    <source>
        <dbReference type="SAM" id="Phobius"/>
    </source>
</evidence>
<comment type="caution">
    <text evidence="2">The sequence shown here is derived from an EMBL/GenBank/DDBJ whole genome shotgun (WGS) entry which is preliminary data.</text>
</comment>
<dbReference type="EMBL" id="VYTZ01000006">
    <property type="protein sequence ID" value="KAA9377669.1"/>
    <property type="molecule type" value="Genomic_DNA"/>
</dbReference>
<feature type="transmembrane region" description="Helical" evidence="1">
    <location>
        <begin position="33"/>
        <end position="51"/>
    </location>
</feature>
<keyword evidence="1 2" id="KW-0812">Transmembrane</keyword>
<dbReference type="Proteomes" id="UP000327011">
    <property type="component" value="Unassembled WGS sequence"/>
</dbReference>
<accession>A0A5J5K351</accession>
<evidence type="ECO:0000313" key="3">
    <source>
        <dbReference type="Proteomes" id="UP000327011"/>
    </source>
</evidence>
<feature type="transmembrane region" description="Helical" evidence="1">
    <location>
        <begin position="63"/>
        <end position="83"/>
    </location>
</feature>
<organism evidence="2 3">
    <name type="scientific">Microbispora cellulosiformans</name>
    <dbReference type="NCBI Taxonomy" id="2614688"/>
    <lineage>
        <taxon>Bacteria</taxon>
        <taxon>Bacillati</taxon>
        <taxon>Actinomycetota</taxon>
        <taxon>Actinomycetes</taxon>
        <taxon>Streptosporangiales</taxon>
        <taxon>Streptosporangiaceae</taxon>
        <taxon>Microbispora</taxon>
    </lineage>
</organism>
<dbReference type="RefSeq" id="WP_150934860.1">
    <property type="nucleotide sequence ID" value="NZ_VYTZ01000006.1"/>
</dbReference>
<gene>
    <name evidence="2" type="ORF">F5972_18855</name>
</gene>
<proteinExistence type="predicted"/>
<evidence type="ECO:0000313" key="2">
    <source>
        <dbReference type="EMBL" id="KAA9377669.1"/>
    </source>
</evidence>
<dbReference type="AlphaFoldDB" id="A0A5J5K351"/>
<reference evidence="2 3" key="1">
    <citation type="submission" date="2019-09" db="EMBL/GenBank/DDBJ databases">
        <title>Screening of Novel Bioactive Compounds from Soil-Associated.</title>
        <authorList>
            <person name="Gong X."/>
        </authorList>
    </citation>
    <scope>NUCLEOTIDE SEQUENCE [LARGE SCALE GENOMIC DNA]</scope>
    <source>
        <strain evidence="2 3">Gxj-6</strain>
    </source>
</reference>
<sequence length="176" mass="18389">MSEQTPAARRDVPTELERALAAEISLGSRMRHVAVGLAGGCAAALIAVLWATEPYPLPARTQAAFAALIAIGLAWAAFAGWTLSRRRPLFARDRVLGAWLALVVTVVTGVAGTALAAARGTTAEALATALAGVALVAAAGLVLVRARARRRELLRLRDALREDTARIPGTHRPDSS</sequence>
<keyword evidence="3" id="KW-1185">Reference proteome</keyword>
<keyword evidence="1" id="KW-0472">Membrane</keyword>
<feature type="transmembrane region" description="Helical" evidence="1">
    <location>
        <begin position="95"/>
        <end position="119"/>
    </location>
</feature>
<protein>
    <submittedName>
        <fullName evidence="2">Transmembrane transport protein</fullName>
    </submittedName>
</protein>